<evidence type="ECO:0000313" key="2">
    <source>
        <dbReference type="Proteomes" id="UP000265520"/>
    </source>
</evidence>
<reference evidence="1 2" key="1">
    <citation type="journal article" date="2018" name="Front. Plant Sci.">
        <title>Red Clover (Trifolium pratense) and Zigzag Clover (T. medium) - A Picture of Genomic Similarities and Differences.</title>
        <authorList>
            <person name="Dluhosova J."/>
            <person name="Istvanek J."/>
            <person name="Nedelnik J."/>
            <person name="Repkova J."/>
        </authorList>
    </citation>
    <scope>NUCLEOTIDE SEQUENCE [LARGE SCALE GENOMIC DNA]</scope>
    <source>
        <strain evidence="2">cv. 10/8</strain>
        <tissue evidence="1">Leaf</tissue>
    </source>
</reference>
<sequence length="72" mass="8275">MMQQSIHGSHGSIVTRAMLVATGPNPGRRTPTTKQVCIAYRNVQEKRDWFVVMQIADMHFFHSNICNKRAHH</sequence>
<dbReference type="EMBL" id="LXQA010240737">
    <property type="protein sequence ID" value="MCI37092.1"/>
    <property type="molecule type" value="Genomic_DNA"/>
</dbReference>
<dbReference type="AlphaFoldDB" id="A0A392RLL7"/>
<dbReference type="Proteomes" id="UP000265520">
    <property type="component" value="Unassembled WGS sequence"/>
</dbReference>
<name>A0A392RLL7_9FABA</name>
<proteinExistence type="predicted"/>
<accession>A0A392RLL7</accession>
<feature type="non-terminal residue" evidence="1">
    <location>
        <position position="72"/>
    </location>
</feature>
<comment type="caution">
    <text evidence="1">The sequence shown here is derived from an EMBL/GenBank/DDBJ whole genome shotgun (WGS) entry which is preliminary data.</text>
</comment>
<organism evidence="1 2">
    <name type="scientific">Trifolium medium</name>
    <dbReference type="NCBI Taxonomy" id="97028"/>
    <lineage>
        <taxon>Eukaryota</taxon>
        <taxon>Viridiplantae</taxon>
        <taxon>Streptophyta</taxon>
        <taxon>Embryophyta</taxon>
        <taxon>Tracheophyta</taxon>
        <taxon>Spermatophyta</taxon>
        <taxon>Magnoliopsida</taxon>
        <taxon>eudicotyledons</taxon>
        <taxon>Gunneridae</taxon>
        <taxon>Pentapetalae</taxon>
        <taxon>rosids</taxon>
        <taxon>fabids</taxon>
        <taxon>Fabales</taxon>
        <taxon>Fabaceae</taxon>
        <taxon>Papilionoideae</taxon>
        <taxon>50 kb inversion clade</taxon>
        <taxon>NPAAA clade</taxon>
        <taxon>Hologalegina</taxon>
        <taxon>IRL clade</taxon>
        <taxon>Trifolieae</taxon>
        <taxon>Trifolium</taxon>
    </lineage>
</organism>
<keyword evidence="2" id="KW-1185">Reference proteome</keyword>
<protein>
    <submittedName>
        <fullName evidence="1">Uncharacterized protein</fullName>
    </submittedName>
</protein>
<evidence type="ECO:0000313" key="1">
    <source>
        <dbReference type="EMBL" id="MCI37092.1"/>
    </source>
</evidence>